<dbReference type="EMBL" id="JAYKXP010000009">
    <property type="protein sequence ID" value="KAK7054455.1"/>
    <property type="molecule type" value="Genomic_DNA"/>
</dbReference>
<gene>
    <name evidence="2" type="ORF">VNI00_003653</name>
</gene>
<organism evidence="2 3">
    <name type="scientific">Paramarasmius palmivorus</name>
    <dbReference type="NCBI Taxonomy" id="297713"/>
    <lineage>
        <taxon>Eukaryota</taxon>
        <taxon>Fungi</taxon>
        <taxon>Dikarya</taxon>
        <taxon>Basidiomycota</taxon>
        <taxon>Agaricomycotina</taxon>
        <taxon>Agaricomycetes</taxon>
        <taxon>Agaricomycetidae</taxon>
        <taxon>Agaricales</taxon>
        <taxon>Marasmiineae</taxon>
        <taxon>Marasmiaceae</taxon>
        <taxon>Paramarasmius</taxon>
    </lineage>
</organism>
<keyword evidence="3" id="KW-1185">Reference proteome</keyword>
<dbReference type="Proteomes" id="UP001383192">
    <property type="component" value="Unassembled WGS sequence"/>
</dbReference>
<evidence type="ECO:0000256" key="1">
    <source>
        <dbReference type="SAM" id="SignalP"/>
    </source>
</evidence>
<protein>
    <submittedName>
        <fullName evidence="2">Uncharacterized protein</fullName>
    </submittedName>
</protein>
<feature type="signal peptide" evidence="1">
    <location>
        <begin position="1"/>
        <end position="18"/>
    </location>
</feature>
<feature type="chain" id="PRO_5043620326" evidence="1">
    <location>
        <begin position="19"/>
        <end position="313"/>
    </location>
</feature>
<reference evidence="2 3" key="1">
    <citation type="submission" date="2024-01" db="EMBL/GenBank/DDBJ databases">
        <title>A draft genome for a cacao thread blight-causing isolate of Paramarasmius palmivorus.</title>
        <authorList>
            <person name="Baruah I.K."/>
            <person name="Bukari Y."/>
            <person name="Amoako-Attah I."/>
            <person name="Meinhardt L.W."/>
            <person name="Bailey B.A."/>
            <person name="Cohen S.P."/>
        </authorList>
    </citation>
    <scope>NUCLEOTIDE SEQUENCE [LARGE SCALE GENOMIC DNA]</scope>
    <source>
        <strain evidence="2 3">GH-12</strain>
    </source>
</reference>
<proteinExistence type="predicted"/>
<name>A0AAW0DSX5_9AGAR</name>
<sequence length="313" mass="32977">MKFFSLAFFLLPFLLVAAQDDDCEPGWEAVEFPPDSGNIICRRTEIRCPLQQEPYKNAETNADSCCPISQQLVIYDKDSKKGVCCGADQVYRGTAPNGKCCAKDLILKDGKCVPAPPPSACPSCPSAPPGACALQAACGDGSSNGLKFGSCYQVLFPSGGQLGRGVTYGTTLHPDMYSENGYIQNIPYRICKAATGDCGTGPVKAADSTGANGDDFVIEDGLGPAGGPATKGWLNNANGGGHMEITTAPANARVFRARSSCSGCKCTVQLISSGFACPGTQPGITWWDNPKVTLKLQFLEIPCSGKYNFPQLN</sequence>
<keyword evidence="1" id="KW-0732">Signal</keyword>
<evidence type="ECO:0000313" key="2">
    <source>
        <dbReference type="EMBL" id="KAK7054455.1"/>
    </source>
</evidence>
<dbReference type="AlphaFoldDB" id="A0AAW0DSX5"/>
<comment type="caution">
    <text evidence="2">The sequence shown here is derived from an EMBL/GenBank/DDBJ whole genome shotgun (WGS) entry which is preliminary data.</text>
</comment>
<evidence type="ECO:0000313" key="3">
    <source>
        <dbReference type="Proteomes" id="UP001383192"/>
    </source>
</evidence>
<accession>A0AAW0DSX5</accession>